<dbReference type="GO" id="GO:0032259">
    <property type="term" value="P:methylation"/>
    <property type="evidence" value="ECO:0007669"/>
    <property type="project" value="UniProtKB-KW"/>
</dbReference>
<organism evidence="5 6">
    <name type="scientific">Halocatena marina</name>
    <dbReference type="NCBI Taxonomy" id="2934937"/>
    <lineage>
        <taxon>Archaea</taxon>
        <taxon>Methanobacteriati</taxon>
        <taxon>Methanobacteriota</taxon>
        <taxon>Stenosarchaea group</taxon>
        <taxon>Halobacteria</taxon>
        <taxon>Halobacteriales</taxon>
        <taxon>Natronomonadaceae</taxon>
        <taxon>Halocatena</taxon>
    </lineage>
</organism>
<dbReference type="InterPro" id="IPR029063">
    <property type="entry name" value="SAM-dependent_MTases_sf"/>
</dbReference>
<dbReference type="EMBL" id="JBHTAX010000001">
    <property type="protein sequence ID" value="MFC7188900.1"/>
    <property type="molecule type" value="Genomic_DNA"/>
</dbReference>
<dbReference type="RefSeq" id="WP_264555234.1">
    <property type="nucleotide sequence ID" value="NZ_CP109979.1"/>
</dbReference>
<dbReference type="Proteomes" id="UP001596417">
    <property type="component" value="Unassembled WGS sequence"/>
</dbReference>
<dbReference type="InterPro" id="IPR013216">
    <property type="entry name" value="Methyltransf_11"/>
</dbReference>
<gene>
    <name evidence="5" type="ORF">ACFQL7_02925</name>
</gene>
<proteinExistence type="inferred from homology"/>
<feature type="domain" description="Methyltransferase type 11" evidence="4">
    <location>
        <begin position="40"/>
        <end position="129"/>
    </location>
</feature>
<dbReference type="EC" id="2.1.1.-" evidence="5"/>
<name>A0ABD5YI61_9EURY</name>
<dbReference type="PANTHER" id="PTHR44942">
    <property type="entry name" value="METHYLTRANSF_11 DOMAIN-CONTAINING PROTEIN"/>
    <property type="match status" value="1"/>
</dbReference>
<evidence type="ECO:0000256" key="3">
    <source>
        <dbReference type="ARBA" id="ARBA00022679"/>
    </source>
</evidence>
<comment type="similarity">
    <text evidence="1">Belongs to the methyltransferase superfamily.</text>
</comment>
<sequence length="183" mass="20306">MGFHTYDIENADALEDFARYRYLSVEELLSLFNPSGTVADLGSGTGFYTDDVAPYAETLYAVDVQDEMHERYREKGVPENVECVTAEVSDLPFDDASLNCAFSTMTYHEFASDAALEELARVVESNGVIGIADWTSNGTGEDGPPTNERYALADARTALTDAGFEIEYADERHETFVLRARRL</sequence>
<keyword evidence="2 5" id="KW-0489">Methyltransferase</keyword>
<evidence type="ECO:0000313" key="6">
    <source>
        <dbReference type="Proteomes" id="UP001596417"/>
    </source>
</evidence>
<dbReference type="Pfam" id="PF08241">
    <property type="entry name" value="Methyltransf_11"/>
    <property type="match status" value="1"/>
</dbReference>
<dbReference type="SUPFAM" id="SSF53335">
    <property type="entry name" value="S-adenosyl-L-methionine-dependent methyltransferases"/>
    <property type="match status" value="1"/>
</dbReference>
<dbReference type="PANTHER" id="PTHR44942:SF4">
    <property type="entry name" value="METHYLTRANSFERASE TYPE 11 DOMAIN-CONTAINING PROTEIN"/>
    <property type="match status" value="1"/>
</dbReference>
<keyword evidence="3 5" id="KW-0808">Transferase</keyword>
<comment type="caution">
    <text evidence="5">The sequence shown here is derived from an EMBL/GenBank/DDBJ whole genome shotgun (WGS) entry which is preliminary data.</text>
</comment>
<dbReference type="GO" id="GO:0008168">
    <property type="term" value="F:methyltransferase activity"/>
    <property type="evidence" value="ECO:0007669"/>
    <property type="project" value="UniProtKB-KW"/>
</dbReference>
<dbReference type="GeneID" id="76198467"/>
<dbReference type="AlphaFoldDB" id="A0ABD5YI61"/>
<reference evidence="5 6" key="1">
    <citation type="journal article" date="2019" name="Int. J. Syst. Evol. Microbiol.">
        <title>The Global Catalogue of Microorganisms (GCM) 10K type strain sequencing project: providing services to taxonomists for standard genome sequencing and annotation.</title>
        <authorList>
            <consortium name="The Broad Institute Genomics Platform"/>
            <consortium name="The Broad Institute Genome Sequencing Center for Infectious Disease"/>
            <person name="Wu L."/>
            <person name="Ma J."/>
        </authorList>
    </citation>
    <scope>NUCLEOTIDE SEQUENCE [LARGE SCALE GENOMIC DNA]</scope>
    <source>
        <strain evidence="5 6">RDMS1</strain>
    </source>
</reference>
<dbReference type="InterPro" id="IPR051052">
    <property type="entry name" value="Diverse_substrate_MTase"/>
</dbReference>
<protein>
    <submittedName>
        <fullName evidence="5">Class I SAM-dependent methyltransferase</fullName>
        <ecNumber evidence="5">2.1.1.-</ecNumber>
    </submittedName>
</protein>
<evidence type="ECO:0000256" key="1">
    <source>
        <dbReference type="ARBA" id="ARBA00008361"/>
    </source>
</evidence>
<accession>A0ABD5YI61</accession>
<evidence type="ECO:0000313" key="5">
    <source>
        <dbReference type="EMBL" id="MFC7188900.1"/>
    </source>
</evidence>
<dbReference type="CDD" id="cd02440">
    <property type="entry name" value="AdoMet_MTases"/>
    <property type="match status" value="1"/>
</dbReference>
<evidence type="ECO:0000256" key="2">
    <source>
        <dbReference type="ARBA" id="ARBA00022603"/>
    </source>
</evidence>
<evidence type="ECO:0000259" key="4">
    <source>
        <dbReference type="Pfam" id="PF08241"/>
    </source>
</evidence>
<dbReference type="Gene3D" id="3.40.50.150">
    <property type="entry name" value="Vaccinia Virus protein VP39"/>
    <property type="match status" value="1"/>
</dbReference>
<keyword evidence="6" id="KW-1185">Reference proteome</keyword>